<keyword evidence="4" id="KW-1185">Reference proteome</keyword>
<comment type="similarity">
    <text evidence="1">Belongs to the metallo-dependent hydrolases superfamily.</text>
</comment>
<organism evidence="3 4">
    <name type="scientific">Rhodanobacter lycopersici</name>
    <dbReference type="NCBI Taxonomy" id="3162487"/>
    <lineage>
        <taxon>Bacteria</taxon>
        <taxon>Pseudomonadati</taxon>
        <taxon>Pseudomonadota</taxon>
        <taxon>Gammaproteobacteria</taxon>
        <taxon>Lysobacterales</taxon>
        <taxon>Rhodanobacteraceae</taxon>
        <taxon>Rhodanobacter</taxon>
    </lineage>
</organism>
<comment type="caution">
    <text evidence="3">The sequence shown here is derived from an EMBL/GenBank/DDBJ whole genome shotgun (WGS) entry which is preliminary data.</text>
</comment>
<dbReference type="Gene3D" id="3.20.20.140">
    <property type="entry name" value="Metal-dependent hydrolases"/>
    <property type="match status" value="1"/>
</dbReference>
<dbReference type="Proteomes" id="UP001556220">
    <property type="component" value="Unassembled WGS sequence"/>
</dbReference>
<gene>
    <name evidence="3" type="ORF">ABQJ54_04580</name>
</gene>
<dbReference type="EMBL" id="JBFOHK010000001">
    <property type="protein sequence ID" value="MEW9571016.1"/>
    <property type="molecule type" value="Genomic_DNA"/>
</dbReference>
<dbReference type="Pfam" id="PF04909">
    <property type="entry name" value="Amidohydro_2"/>
    <property type="match status" value="1"/>
</dbReference>
<evidence type="ECO:0000256" key="1">
    <source>
        <dbReference type="ARBA" id="ARBA00038310"/>
    </source>
</evidence>
<evidence type="ECO:0000259" key="2">
    <source>
        <dbReference type="Pfam" id="PF04909"/>
    </source>
</evidence>
<evidence type="ECO:0000313" key="3">
    <source>
        <dbReference type="EMBL" id="MEW9571016.1"/>
    </source>
</evidence>
<evidence type="ECO:0000313" key="4">
    <source>
        <dbReference type="Proteomes" id="UP001556220"/>
    </source>
</evidence>
<dbReference type="InterPro" id="IPR032466">
    <property type="entry name" value="Metal_Hydrolase"/>
</dbReference>
<proteinExistence type="inferred from homology"/>
<reference evidence="3 4" key="1">
    <citation type="submission" date="2024-06" db="EMBL/GenBank/DDBJ databases">
        <authorList>
            <person name="Woo H."/>
        </authorList>
    </citation>
    <scope>NUCLEOTIDE SEQUENCE [LARGE SCALE GENOMIC DNA]</scope>
    <source>
        <strain evidence="3 4">Si-c</strain>
    </source>
</reference>
<protein>
    <submittedName>
        <fullName evidence="3">Amidohydrolase</fullName>
    </submittedName>
</protein>
<dbReference type="PANTHER" id="PTHR43569:SF2">
    <property type="entry name" value="AMIDOHYDROLASE-RELATED DOMAIN-CONTAINING PROTEIN"/>
    <property type="match status" value="1"/>
</dbReference>
<dbReference type="InterPro" id="IPR006680">
    <property type="entry name" value="Amidohydro-rel"/>
</dbReference>
<dbReference type="InterPro" id="IPR052350">
    <property type="entry name" value="Metallo-dep_Lactonases"/>
</dbReference>
<name>A0ABV3QC00_9GAMM</name>
<feature type="domain" description="Amidohydrolase-related" evidence="2">
    <location>
        <begin position="4"/>
        <end position="276"/>
    </location>
</feature>
<dbReference type="PANTHER" id="PTHR43569">
    <property type="entry name" value="AMIDOHYDROLASE"/>
    <property type="match status" value="1"/>
</dbReference>
<sequence>MHLIDAHQHYWRTDRGDYAWLRDADASLQRDFLPADLAAQRIAAGVAGSVLVQAAATEAETRYLFELARADRSILGVVGWVDFEAPDVAARIRPLVRDGDGLLLGLRPMAQDHPDPDWLARPALDAAFDCLQEHDLAFDALVRPPQLPALQQRLRRERELRVVLDHAGKPDIAHDRFDDWAPRIRELAELPKVCCKFSGLLTELAPGMPARALDHWVDHLFACFGPGRLIWGSDWPVLTLRSSYAHWLELARAFAHRHAPHALERIFSRNALAFYRPRRAPDFLDAAGDIP</sequence>
<accession>A0ABV3QC00</accession>
<dbReference type="RefSeq" id="WP_367853081.1">
    <property type="nucleotide sequence ID" value="NZ_JBFOHK010000001.1"/>
</dbReference>
<dbReference type="SUPFAM" id="SSF51556">
    <property type="entry name" value="Metallo-dependent hydrolases"/>
    <property type="match status" value="1"/>
</dbReference>